<dbReference type="AlphaFoldDB" id="A0A7Y9XX94"/>
<dbReference type="CDD" id="cd00093">
    <property type="entry name" value="HTH_XRE"/>
    <property type="match status" value="1"/>
</dbReference>
<evidence type="ECO:0000313" key="4">
    <source>
        <dbReference type="Proteomes" id="UP000522081"/>
    </source>
</evidence>
<proteinExistence type="predicted"/>
<dbReference type="InterPro" id="IPR050807">
    <property type="entry name" value="TransReg_Diox_bact_type"/>
</dbReference>
<accession>A0A7Y9XX94</accession>
<dbReference type="EMBL" id="JACBZF010000002">
    <property type="protein sequence ID" value="NYH94973.1"/>
    <property type="molecule type" value="Genomic_DNA"/>
</dbReference>
<organism evidence="3 4">
    <name type="scientific">Novosphingobium marinum</name>
    <dbReference type="NCBI Taxonomy" id="1514948"/>
    <lineage>
        <taxon>Bacteria</taxon>
        <taxon>Pseudomonadati</taxon>
        <taxon>Pseudomonadota</taxon>
        <taxon>Alphaproteobacteria</taxon>
        <taxon>Sphingomonadales</taxon>
        <taxon>Sphingomonadaceae</taxon>
        <taxon>Novosphingobium</taxon>
    </lineage>
</organism>
<name>A0A7Y9XX94_9SPHN</name>
<keyword evidence="4" id="KW-1185">Reference proteome</keyword>
<dbReference type="InterPro" id="IPR010982">
    <property type="entry name" value="Lambda_DNA-bd_dom_sf"/>
</dbReference>
<dbReference type="Pfam" id="PF07238">
    <property type="entry name" value="PilZ"/>
    <property type="match status" value="1"/>
</dbReference>
<dbReference type="PROSITE" id="PS50943">
    <property type="entry name" value="HTH_CROC1"/>
    <property type="match status" value="1"/>
</dbReference>
<dbReference type="GO" id="GO:0003700">
    <property type="term" value="F:DNA-binding transcription factor activity"/>
    <property type="evidence" value="ECO:0007669"/>
    <property type="project" value="TreeGrafter"/>
</dbReference>
<dbReference type="SMART" id="SM00530">
    <property type="entry name" value="HTH_XRE"/>
    <property type="match status" value="1"/>
</dbReference>
<evidence type="ECO:0000313" key="3">
    <source>
        <dbReference type="EMBL" id="NYH94973.1"/>
    </source>
</evidence>
<dbReference type="PANTHER" id="PTHR46797:SF1">
    <property type="entry name" value="METHYLPHOSPHONATE SYNTHASE"/>
    <property type="match status" value="1"/>
</dbReference>
<comment type="caution">
    <text evidence="3">The sequence shown here is derived from an EMBL/GenBank/DDBJ whole genome shotgun (WGS) entry which is preliminary data.</text>
</comment>
<dbReference type="Pfam" id="PF13560">
    <property type="entry name" value="HTH_31"/>
    <property type="match status" value="1"/>
</dbReference>
<dbReference type="SUPFAM" id="SSF47413">
    <property type="entry name" value="lambda repressor-like DNA-binding domains"/>
    <property type="match status" value="1"/>
</dbReference>
<dbReference type="PANTHER" id="PTHR46797">
    <property type="entry name" value="HTH-TYPE TRANSCRIPTIONAL REGULATOR"/>
    <property type="match status" value="1"/>
</dbReference>
<dbReference type="Proteomes" id="UP000522081">
    <property type="component" value="Unassembled WGS sequence"/>
</dbReference>
<dbReference type="SUPFAM" id="SSF141371">
    <property type="entry name" value="PilZ domain-like"/>
    <property type="match status" value="1"/>
</dbReference>
<dbReference type="InterPro" id="IPR009875">
    <property type="entry name" value="PilZ_domain"/>
</dbReference>
<dbReference type="GO" id="GO:0035438">
    <property type="term" value="F:cyclic-di-GMP binding"/>
    <property type="evidence" value="ECO:0007669"/>
    <property type="project" value="InterPro"/>
</dbReference>
<keyword evidence="1" id="KW-0238">DNA-binding</keyword>
<sequence length="220" mass="23857">MAIQGHFDDEDDQRGMPRAERRTLHLEAAGELPSGTATSVLIHNVSETGLLLESRVSLDEGESIEVDLPEAGPTRAEIVWASGRLYGCRFTEPVSPAVLSAARLRSAVASDVDIGPAGPVIAAPFAERFRKLRSDRGLSLSQIASELGVSRPTVWAWEHGRSRPVESRIEPLAELLGVTAAELASGHDRTVPEEVLSSSRREIARAFGVEPHRVRIMVEL</sequence>
<evidence type="ECO:0000256" key="1">
    <source>
        <dbReference type="ARBA" id="ARBA00023125"/>
    </source>
</evidence>
<dbReference type="Gene3D" id="1.10.260.40">
    <property type="entry name" value="lambda repressor-like DNA-binding domains"/>
    <property type="match status" value="1"/>
</dbReference>
<dbReference type="InterPro" id="IPR001387">
    <property type="entry name" value="Cro/C1-type_HTH"/>
</dbReference>
<dbReference type="GO" id="GO:0005829">
    <property type="term" value="C:cytosol"/>
    <property type="evidence" value="ECO:0007669"/>
    <property type="project" value="TreeGrafter"/>
</dbReference>
<protein>
    <submittedName>
        <fullName evidence="3">Transcriptional regulator with XRE-family HTH domain</fullName>
    </submittedName>
</protein>
<dbReference type="GO" id="GO:0003677">
    <property type="term" value="F:DNA binding"/>
    <property type="evidence" value="ECO:0007669"/>
    <property type="project" value="UniProtKB-KW"/>
</dbReference>
<evidence type="ECO:0000259" key="2">
    <source>
        <dbReference type="PROSITE" id="PS50943"/>
    </source>
</evidence>
<feature type="domain" description="HTH cro/C1-type" evidence="2">
    <location>
        <begin position="129"/>
        <end position="183"/>
    </location>
</feature>
<reference evidence="3 4" key="1">
    <citation type="submission" date="2020-07" db="EMBL/GenBank/DDBJ databases">
        <title>Genomic Encyclopedia of Type Strains, Phase IV (KMG-IV): sequencing the most valuable type-strain genomes for metagenomic binning, comparative biology and taxonomic classification.</title>
        <authorList>
            <person name="Goeker M."/>
        </authorList>
    </citation>
    <scope>NUCLEOTIDE SEQUENCE [LARGE SCALE GENOMIC DNA]</scope>
    <source>
        <strain evidence="3 4">DSM 29043</strain>
    </source>
</reference>
<dbReference type="RefSeq" id="WP_179406875.1">
    <property type="nucleotide sequence ID" value="NZ_BMGF01000009.1"/>
</dbReference>
<gene>
    <name evidence="3" type="ORF">FHS75_001292</name>
</gene>